<protein>
    <submittedName>
        <fullName evidence="1">AAA family ATPase</fullName>
    </submittedName>
</protein>
<comment type="caution">
    <text evidence="1">The sequence shown here is derived from an EMBL/GenBank/DDBJ whole genome shotgun (WGS) entry which is preliminary data.</text>
</comment>
<proteinExistence type="predicted"/>
<reference evidence="1 2" key="1">
    <citation type="submission" date="2020-11" db="EMBL/GenBank/DDBJ databases">
        <title>A novel isolate from a Black sea contaminated sediment with potential to produce alkanes: Plantactinospora alkalitolerans sp. nov.</title>
        <authorList>
            <person name="Carro L."/>
            <person name="Veyisoglu A."/>
            <person name="Guven K."/>
            <person name="Schumann P."/>
            <person name="Klenk H.-P."/>
            <person name="Sahin N."/>
        </authorList>
    </citation>
    <scope>NUCLEOTIDE SEQUENCE [LARGE SCALE GENOMIC DNA]</scope>
    <source>
        <strain evidence="1 2">S1510</strain>
    </source>
</reference>
<evidence type="ECO:0000313" key="1">
    <source>
        <dbReference type="EMBL" id="MBF9132953.1"/>
    </source>
</evidence>
<dbReference type="Pfam" id="PF13671">
    <property type="entry name" value="AAA_33"/>
    <property type="match status" value="1"/>
</dbReference>
<accession>A0ABS0H411</accession>
<name>A0ABS0H411_9ACTN</name>
<dbReference type="Gene3D" id="3.40.50.300">
    <property type="entry name" value="P-loop containing nucleotide triphosphate hydrolases"/>
    <property type="match status" value="1"/>
</dbReference>
<dbReference type="Proteomes" id="UP000638560">
    <property type="component" value="Unassembled WGS sequence"/>
</dbReference>
<organism evidence="1 2">
    <name type="scientific">Plantactinospora alkalitolerans</name>
    <dbReference type="NCBI Taxonomy" id="2789879"/>
    <lineage>
        <taxon>Bacteria</taxon>
        <taxon>Bacillati</taxon>
        <taxon>Actinomycetota</taxon>
        <taxon>Actinomycetes</taxon>
        <taxon>Micromonosporales</taxon>
        <taxon>Micromonosporaceae</taxon>
        <taxon>Plantactinospora</taxon>
    </lineage>
</organism>
<dbReference type="SUPFAM" id="SSF52540">
    <property type="entry name" value="P-loop containing nucleoside triphosphate hydrolases"/>
    <property type="match status" value="1"/>
</dbReference>
<sequence>MIDLSAAVIVITGAMAAGKSTVAQRLAERLPRAAHVRGDVFRRMIVSGQQDFTPEQATEATAQLRLRYRLSAATADGYAQSGFTAVVQDVILGPQLADYLELITTRPRFVVVLAPR</sequence>
<keyword evidence="2" id="KW-1185">Reference proteome</keyword>
<evidence type="ECO:0000313" key="2">
    <source>
        <dbReference type="Proteomes" id="UP000638560"/>
    </source>
</evidence>
<dbReference type="EMBL" id="JADPUN010000255">
    <property type="protein sequence ID" value="MBF9132953.1"/>
    <property type="molecule type" value="Genomic_DNA"/>
</dbReference>
<dbReference type="InterPro" id="IPR027417">
    <property type="entry name" value="P-loop_NTPase"/>
</dbReference>
<feature type="non-terminal residue" evidence="1">
    <location>
        <position position="116"/>
    </location>
</feature>
<gene>
    <name evidence="1" type="ORF">I0C86_28930</name>
</gene>
<dbReference type="RefSeq" id="WP_196204474.1">
    <property type="nucleotide sequence ID" value="NZ_JADPUN010000255.1"/>
</dbReference>